<dbReference type="AlphaFoldDB" id="A0A5E4FXE0"/>
<evidence type="ECO:0000313" key="2">
    <source>
        <dbReference type="Proteomes" id="UP000327085"/>
    </source>
</evidence>
<dbReference type="InParanoid" id="A0A5E4FXE0"/>
<dbReference type="Gramene" id="VVA32124">
    <property type="protein sequence ID" value="VVA32124"/>
    <property type="gene ID" value="Prudul26B027700"/>
</dbReference>
<dbReference type="SUPFAM" id="SSF56219">
    <property type="entry name" value="DNase I-like"/>
    <property type="match status" value="1"/>
</dbReference>
<organism evidence="1 2">
    <name type="scientific">Prunus dulcis</name>
    <name type="common">Almond</name>
    <name type="synonym">Amygdalus dulcis</name>
    <dbReference type="NCBI Taxonomy" id="3755"/>
    <lineage>
        <taxon>Eukaryota</taxon>
        <taxon>Viridiplantae</taxon>
        <taxon>Streptophyta</taxon>
        <taxon>Embryophyta</taxon>
        <taxon>Tracheophyta</taxon>
        <taxon>Spermatophyta</taxon>
        <taxon>Magnoliopsida</taxon>
        <taxon>eudicotyledons</taxon>
        <taxon>Gunneridae</taxon>
        <taxon>Pentapetalae</taxon>
        <taxon>rosids</taxon>
        <taxon>fabids</taxon>
        <taxon>Rosales</taxon>
        <taxon>Rosaceae</taxon>
        <taxon>Amygdaloideae</taxon>
        <taxon>Amygdaleae</taxon>
        <taxon>Prunus</taxon>
    </lineage>
</organism>
<name>A0A5E4FXE0_PRUDU</name>
<dbReference type="PANTHER" id="PTHR33710">
    <property type="entry name" value="BNAC02G09200D PROTEIN"/>
    <property type="match status" value="1"/>
</dbReference>
<proteinExistence type="predicted"/>
<evidence type="ECO:0000313" key="1">
    <source>
        <dbReference type="EMBL" id="VVA32124.1"/>
    </source>
</evidence>
<dbReference type="Gene3D" id="3.60.10.10">
    <property type="entry name" value="Endonuclease/exonuclease/phosphatase"/>
    <property type="match status" value="1"/>
</dbReference>
<dbReference type="OMA" id="CADIVEN"/>
<reference evidence="2" key="1">
    <citation type="journal article" date="2020" name="Plant J.">
        <title>Transposons played a major role in the diversification between the closely related almond and peach genomes: results from the almond genome sequence.</title>
        <authorList>
            <person name="Alioto T."/>
            <person name="Alexiou K.G."/>
            <person name="Bardil A."/>
            <person name="Barteri F."/>
            <person name="Castanera R."/>
            <person name="Cruz F."/>
            <person name="Dhingra A."/>
            <person name="Duval H."/>
            <person name="Fernandez I Marti A."/>
            <person name="Frias L."/>
            <person name="Galan B."/>
            <person name="Garcia J.L."/>
            <person name="Howad W."/>
            <person name="Gomez-Garrido J."/>
            <person name="Gut M."/>
            <person name="Julca I."/>
            <person name="Morata J."/>
            <person name="Puigdomenech P."/>
            <person name="Ribeca P."/>
            <person name="Rubio Cabetas M.J."/>
            <person name="Vlasova A."/>
            <person name="Wirthensohn M."/>
            <person name="Garcia-Mas J."/>
            <person name="Gabaldon T."/>
            <person name="Casacuberta J.M."/>
            <person name="Arus P."/>
        </authorList>
    </citation>
    <scope>NUCLEOTIDE SEQUENCE [LARGE SCALE GENOMIC DNA]</scope>
    <source>
        <strain evidence="2">cv. Texas</strain>
    </source>
</reference>
<accession>A0A5E4FXE0</accession>
<protein>
    <submittedName>
        <fullName evidence="1">PREDICTED: reverse mRNAase</fullName>
    </submittedName>
</protein>
<gene>
    <name evidence="1" type="ORF">ALMOND_2B027700</name>
</gene>
<dbReference type="Proteomes" id="UP000327085">
    <property type="component" value="Chromosome 6"/>
</dbReference>
<dbReference type="PANTHER" id="PTHR33710:SF71">
    <property type="entry name" value="ENDONUCLEASE_EXONUCLEASE_PHOSPHATASE DOMAIN-CONTAINING PROTEIN"/>
    <property type="match status" value="1"/>
</dbReference>
<dbReference type="EMBL" id="CABIKO010000236">
    <property type="protein sequence ID" value="VVA32124.1"/>
    <property type="molecule type" value="Genomic_DNA"/>
</dbReference>
<dbReference type="InterPro" id="IPR036691">
    <property type="entry name" value="Endo/exonu/phosph_ase_sf"/>
</dbReference>
<sequence>MERFKFQLGFHGSVAVRRRGLSGGLLLLWKEGWSVSVNSFSIAHIDVFATIPNGFSFRFTEFYVHLEPSQRHHSWELLRRLSYGNLRLWICIGDFNNEVVYEWEKSGGRDRSRLTMDAFKDPHFTWWNGREGNAMVEERLDRALVTDDVLEFFPQAKVVHLISDSSDHYPISLELGFNESRFSCTRKGRRRFHFEEFWVEESSCSDVIIDAWNSRNSEEFEAGPVSSSLKCQ</sequence>